<evidence type="ECO:0000259" key="2">
    <source>
        <dbReference type="Pfam" id="PF00144"/>
    </source>
</evidence>
<reference evidence="3" key="1">
    <citation type="submission" date="2022-04" db="EMBL/GenBank/DDBJ databases">
        <authorList>
            <person name="Ren T."/>
        </authorList>
    </citation>
    <scope>NUCLEOTIDE SEQUENCE</scope>
    <source>
        <strain evidence="3">F63249</strain>
    </source>
</reference>
<dbReference type="PANTHER" id="PTHR43283">
    <property type="entry name" value="BETA-LACTAMASE-RELATED"/>
    <property type="match status" value="1"/>
</dbReference>
<feature type="domain" description="Beta-lactamase-related" evidence="2">
    <location>
        <begin position="43"/>
        <end position="388"/>
    </location>
</feature>
<dbReference type="InterPro" id="IPR001466">
    <property type="entry name" value="Beta-lactam-related"/>
</dbReference>
<proteinExistence type="predicted"/>
<keyword evidence="1" id="KW-1133">Transmembrane helix</keyword>
<sequence length="399" mass="45681">MKCSSKVISAMRITILFLIVLMVINCNIENSYSSKLDEYFVNSSIPAAMMGYVDNNGVRKWKAFGPSKWGKTDTISKDNLFRIHSLAKAIISVGALQLVEKGLITLDEPLNKLMPEMISIPILNENGELIKSDSEITLHHLLTHTAGFGYDFTSTALKNFNTEDWKYEDMPRLFEPGKRWHYGTSTNWVGKLIEKLTGKTLEIYLRENITGPLKMNSTWYNVPSNLEDKIVSWGTRDSSKGFLEFALKPKSDASFNKGASLFSSPNDYMTFLECMLNDGKFQGGQLLKPETMKLIFENQLPEDMSLNYDIPKNEIPNTVDGFFDESDKFSFAWAIENNDTEKVRNKGAAYWSGAANLYYTLDKSEGIAIVYFTQFFPFNDKESYDFYRLYEKEVYFNHK</sequence>
<dbReference type="EMBL" id="JALPQF010000003">
    <property type="protein sequence ID" value="MCK8479810.1"/>
    <property type="molecule type" value="Genomic_DNA"/>
</dbReference>
<evidence type="ECO:0000256" key="1">
    <source>
        <dbReference type="SAM" id="Phobius"/>
    </source>
</evidence>
<dbReference type="Pfam" id="PF00144">
    <property type="entry name" value="Beta-lactamase"/>
    <property type="match status" value="1"/>
</dbReference>
<dbReference type="PANTHER" id="PTHR43283:SF3">
    <property type="entry name" value="BETA-LACTAMASE FAMILY PROTEIN (AFU_ORTHOLOGUE AFUA_5G07500)"/>
    <property type="match status" value="1"/>
</dbReference>
<keyword evidence="1" id="KW-0812">Transmembrane</keyword>
<protein>
    <submittedName>
        <fullName evidence="3">Beta-lactamase family protein</fullName>
    </submittedName>
</protein>
<gene>
    <name evidence="3" type="ORF">MUY34_04210</name>
</gene>
<comment type="caution">
    <text evidence="3">The sequence shown here is derived from an EMBL/GenBank/DDBJ whole genome shotgun (WGS) entry which is preliminary data.</text>
</comment>
<dbReference type="SUPFAM" id="SSF56601">
    <property type="entry name" value="beta-lactamase/transpeptidase-like"/>
    <property type="match status" value="1"/>
</dbReference>
<evidence type="ECO:0000313" key="4">
    <source>
        <dbReference type="Proteomes" id="UP001203687"/>
    </source>
</evidence>
<organism evidence="3 4">
    <name type="scientific">Psychroserpens algicola</name>
    <dbReference type="NCBI Taxonomy" id="1719034"/>
    <lineage>
        <taxon>Bacteria</taxon>
        <taxon>Pseudomonadati</taxon>
        <taxon>Bacteroidota</taxon>
        <taxon>Flavobacteriia</taxon>
        <taxon>Flavobacteriales</taxon>
        <taxon>Flavobacteriaceae</taxon>
        <taxon>Psychroserpens</taxon>
    </lineage>
</organism>
<dbReference type="Proteomes" id="UP001203687">
    <property type="component" value="Unassembled WGS sequence"/>
</dbReference>
<dbReference type="Gene3D" id="3.40.710.10">
    <property type="entry name" value="DD-peptidase/beta-lactamase superfamily"/>
    <property type="match status" value="1"/>
</dbReference>
<dbReference type="RefSeq" id="WP_248412061.1">
    <property type="nucleotide sequence ID" value="NZ_JALPQF010000003.1"/>
</dbReference>
<accession>A0ABT0H609</accession>
<dbReference type="InterPro" id="IPR050789">
    <property type="entry name" value="Diverse_Enzym_Activities"/>
</dbReference>
<dbReference type="InterPro" id="IPR012338">
    <property type="entry name" value="Beta-lactam/transpept-like"/>
</dbReference>
<keyword evidence="4" id="KW-1185">Reference proteome</keyword>
<evidence type="ECO:0000313" key="3">
    <source>
        <dbReference type="EMBL" id="MCK8479810.1"/>
    </source>
</evidence>
<keyword evidence="1" id="KW-0472">Membrane</keyword>
<name>A0ABT0H609_9FLAO</name>
<feature type="transmembrane region" description="Helical" evidence="1">
    <location>
        <begin position="7"/>
        <end position="24"/>
    </location>
</feature>